<organism evidence="1 2">
    <name type="scientific">Ixodes persulcatus</name>
    <name type="common">Taiga tick</name>
    <dbReference type="NCBI Taxonomy" id="34615"/>
    <lineage>
        <taxon>Eukaryota</taxon>
        <taxon>Metazoa</taxon>
        <taxon>Ecdysozoa</taxon>
        <taxon>Arthropoda</taxon>
        <taxon>Chelicerata</taxon>
        <taxon>Arachnida</taxon>
        <taxon>Acari</taxon>
        <taxon>Parasitiformes</taxon>
        <taxon>Ixodida</taxon>
        <taxon>Ixodoidea</taxon>
        <taxon>Ixodidae</taxon>
        <taxon>Ixodinae</taxon>
        <taxon>Ixodes</taxon>
    </lineage>
</organism>
<dbReference type="Proteomes" id="UP000805193">
    <property type="component" value="Unassembled WGS sequence"/>
</dbReference>
<name>A0AC60PXR3_IXOPE</name>
<keyword evidence="2" id="KW-1185">Reference proteome</keyword>
<proteinExistence type="predicted"/>
<comment type="caution">
    <text evidence="1">The sequence shown here is derived from an EMBL/GenBank/DDBJ whole genome shotgun (WGS) entry which is preliminary data.</text>
</comment>
<evidence type="ECO:0000313" key="1">
    <source>
        <dbReference type="EMBL" id="KAG0426077.1"/>
    </source>
</evidence>
<sequence length="509" mass="58062">MDSRLAHLIEAKQSITNRWRQQRLNRRLRKKIAELNKKIQEHCTKLSSQQWDDMCHKADKQMHNGATWRLLRHLIDETKTKGYQHNRMAGIVQTAIRELGEEETKKKLREKYLPETEKVSFVISHLAYIAAFHNWKYNEKKRLNCMIRKAYKNALGLYASTNTEKMESLGVHNRLEEVIVAQRTAQVARLEKTRTGRETLRKLKIEAQTGPEDRQVDSTAMGRLDIRPIPRHMHPVHDEGRRKARAQALTREHGEDSGTVHVDAARHGDHFVAAVVRAKDGGLVTAASIRTQEVRVAEEVAIALAASLPTLKVVFSDSMKALRNFMAGRISQAAARTLDNKSCGKVTLKWYPAHEEGNAVADAMARALGDRAGSQSSHYEPREYGEMLRTFRLDRQLLPAPHPNLTRKEAVVFRQLQTRCMFTPVIGKHILPDLFQDDVCKLCKSDRATLAHIAWDCTKRRREASQEADLPPELKDATESDNYEVQLQAVQQIAALLERQSPRRVLATT</sequence>
<protein>
    <submittedName>
        <fullName evidence="1">Uncharacterized protein</fullName>
    </submittedName>
</protein>
<gene>
    <name evidence="1" type="ORF">HPB47_026787</name>
</gene>
<dbReference type="EMBL" id="JABSTQ010009767">
    <property type="protein sequence ID" value="KAG0426077.1"/>
    <property type="molecule type" value="Genomic_DNA"/>
</dbReference>
<accession>A0AC60PXR3</accession>
<evidence type="ECO:0000313" key="2">
    <source>
        <dbReference type="Proteomes" id="UP000805193"/>
    </source>
</evidence>
<reference evidence="1 2" key="1">
    <citation type="journal article" date="2020" name="Cell">
        <title>Large-Scale Comparative Analyses of Tick Genomes Elucidate Their Genetic Diversity and Vector Capacities.</title>
        <authorList>
            <consortium name="Tick Genome and Microbiome Consortium (TIGMIC)"/>
            <person name="Jia N."/>
            <person name="Wang J."/>
            <person name="Shi W."/>
            <person name="Du L."/>
            <person name="Sun Y."/>
            <person name="Zhan W."/>
            <person name="Jiang J.F."/>
            <person name="Wang Q."/>
            <person name="Zhang B."/>
            <person name="Ji P."/>
            <person name="Bell-Sakyi L."/>
            <person name="Cui X.M."/>
            <person name="Yuan T.T."/>
            <person name="Jiang B.G."/>
            <person name="Yang W.F."/>
            <person name="Lam T.T."/>
            <person name="Chang Q.C."/>
            <person name="Ding S.J."/>
            <person name="Wang X.J."/>
            <person name="Zhu J.G."/>
            <person name="Ruan X.D."/>
            <person name="Zhao L."/>
            <person name="Wei J.T."/>
            <person name="Ye R.Z."/>
            <person name="Que T.C."/>
            <person name="Du C.H."/>
            <person name="Zhou Y.H."/>
            <person name="Cheng J.X."/>
            <person name="Dai P.F."/>
            <person name="Guo W.B."/>
            <person name="Han X.H."/>
            <person name="Huang E.J."/>
            <person name="Li L.F."/>
            <person name="Wei W."/>
            <person name="Gao Y.C."/>
            <person name="Liu J.Z."/>
            <person name="Shao H.Z."/>
            <person name="Wang X."/>
            <person name="Wang C.C."/>
            <person name="Yang T.C."/>
            <person name="Huo Q.B."/>
            <person name="Li W."/>
            <person name="Chen H.Y."/>
            <person name="Chen S.E."/>
            <person name="Zhou L.G."/>
            <person name="Ni X.B."/>
            <person name="Tian J.H."/>
            <person name="Sheng Y."/>
            <person name="Liu T."/>
            <person name="Pan Y.S."/>
            <person name="Xia L.Y."/>
            <person name="Li J."/>
            <person name="Zhao F."/>
            <person name="Cao W.C."/>
        </authorList>
    </citation>
    <scope>NUCLEOTIDE SEQUENCE [LARGE SCALE GENOMIC DNA]</scope>
    <source>
        <strain evidence="1">Iper-2018</strain>
    </source>
</reference>